<accession>A0A7D4FY03</accession>
<evidence type="ECO:0000313" key="1">
    <source>
        <dbReference type="EMBL" id="QKH88814.1"/>
    </source>
</evidence>
<dbReference type="Proteomes" id="UP000500843">
    <property type="component" value="Chromosome 2"/>
</dbReference>
<gene>
    <name evidence="1" type="ORF">FIU21_07545</name>
</gene>
<name>A0A7D4FY03_9BACT</name>
<sequence length="154" mass="18595">MNKLNEFINGEKYEFLLRNIQKKSNIEIDSTIPFVLLDYDKEMLIAARIEIEDLESLLNSYMTEIVSFVERKMKYDFEDEDEYPEGEELSDDEKPKTIIELPYYKNFLIAYLIEYYLLKKQPAELGKYLKRIHISHATKYERDLKDIWRETLES</sequence>
<reference evidence="1 2" key="1">
    <citation type="submission" date="2020-05" db="EMBL/GenBank/DDBJ databases">
        <title>FDA dAtabase for Regulatory Grade micrObial Sequences (FDA-ARGOS): Supporting development and validation of Infectious Disease Dx tests.</title>
        <authorList>
            <person name="Moreno J."/>
            <person name="Tallon L."/>
            <person name="Sadzewicz L."/>
            <person name="Zhao X."/>
            <person name="Vavikolanu K."/>
            <person name="Mehta A."/>
            <person name="Aluvathingal J."/>
            <person name="Nadendla S."/>
            <person name="Myers T."/>
            <person name="Yan Y."/>
            <person name="Sichtig H."/>
        </authorList>
    </citation>
    <scope>NUCLEOTIDE SEQUENCE [LARGE SCALE GENOMIC DNA]</scope>
    <source>
        <strain evidence="1 2">FDAARGOS_760</strain>
    </source>
</reference>
<organism evidence="1 2">
    <name type="scientific">Prevotella melaninogenica</name>
    <dbReference type="NCBI Taxonomy" id="28132"/>
    <lineage>
        <taxon>Bacteria</taxon>
        <taxon>Pseudomonadati</taxon>
        <taxon>Bacteroidota</taxon>
        <taxon>Bacteroidia</taxon>
        <taxon>Bacteroidales</taxon>
        <taxon>Prevotellaceae</taxon>
        <taxon>Prevotella</taxon>
    </lineage>
</organism>
<dbReference type="AlphaFoldDB" id="A0A7D4FY03"/>
<dbReference type="EMBL" id="CP054011">
    <property type="protein sequence ID" value="QKH88814.1"/>
    <property type="molecule type" value="Genomic_DNA"/>
</dbReference>
<dbReference type="RefSeq" id="WP_004360949.1">
    <property type="nucleotide sequence ID" value="NZ_CP054011.1"/>
</dbReference>
<protein>
    <submittedName>
        <fullName evidence="1">Uncharacterized protein</fullName>
    </submittedName>
</protein>
<evidence type="ECO:0000313" key="2">
    <source>
        <dbReference type="Proteomes" id="UP000500843"/>
    </source>
</evidence>
<proteinExistence type="predicted"/>